<dbReference type="InterPro" id="IPR036291">
    <property type="entry name" value="NAD(P)-bd_dom_sf"/>
</dbReference>
<feature type="domain" description="Enoyl reductase (ER)" evidence="5">
    <location>
        <begin position="17"/>
        <end position="354"/>
    </location>
</feature>
<dbReference type="Gene3D" id="3.90.180.10">
    <property type="entry name" value="Medium-chain alcohol dehydrogenases, catalytic domain"/>
    <property type="match status" value="1"/>
</dbReference>
<proteinExistence type="inferred from homology"/>
<dbReference type="PANTHER" id="PTHR43401">
    <property type="entry name" value="L-THREONINE 3-DEHYDROGENASE"/>
    <property type="match status" value="1"/>
</dbReference>
<comment type="caution">
    <text evidence="6">The sequence shown here is derived from an EMBL/GenBank/DDBJ whole genome shotgun (WGS) entry which is preliminary data.</text>
</comment>
<dbReference type="InterPro" id="IPR011032">
    <property type="entry name" value="GroES-like_sf"/>
</dbReference>
<evidence type="ECO:0000313" key="6">
    <source>
        <dbReference type="EMBL" id="MCC4232277.1"/>
    </source>
</evidence>
<dbReference type="RefSeq" id="WP_228226566.1">
    <property type="nucleotide sequence ID" value="NZ_JAJGNP010000003.1"/>
</dbReference>
<evidence type="ECO:0000256" key="4">
    <source>
        <dbReference type="RuleBase" id="RU361277"/>
    </source>
</evidence>
<dbReference type="InterPro" id="IPR020843">
    <property type="entry name" value="ER"/>
</dbReference>
<keyword evidence="3" id="KW-0560">Oxidoreductase</keyword>
<organism evidence="6 7">
    <name type="scientific">Sphingobium soli</name>
    <dbReference type="NCBI Taxonomy" id="1591116"/>
    <lineage>
        <taxon>Bacteria</taxon>
        <taxon>Pseudomonadati</taxon>
        <taxon>Pseudomonadota</taxon>
        <taxon>Alphaproteobacteria</taxon>
        <taxon>Sphingomonadales</taxon>
        <taxon>Sphingomonadaceae</taxon>
        <taxon>Sphingobium</taxon>
    </lineage>
</organism>
<dbReference type="PANTHER" id="PTHR43401:SF2">
    <property type="entry name" value="L-THREONINE 3-DEHYDROGENASE"/>
    <property type="match status" value="1"/>
</dbReference>
<dbReference type="EMBL" id="JAJGNP010000003">
    <property type="protein sequence ID" value="MCC4232277.1"/>
    <property type="molecule type" value="Genomic_DNA"/>
</dbReference>
<keyword evidence="2 4" id="KW-0862">Zinc</keyword>
<evidence type="ECO:0000256" key="2">
    <source>
        <dbReference type="ARBA" id="ARBA00022833"/>
    </source>
</evidence>
<dbReference type="Pfam" id="PF00107">
    <property type="entry name" value="ADH_zinc_N"/>
    <property type="match status" value="1"/>
</dbReference>
<dbReference type="InterPro" id="IPR002328">
    <property type="entry name" value="ADH_Zn_CS"/>
</dbReference>
<dbReference type="SMART" id="SM00829">
    <property type="entry name" value="PKS_ER"/>
    <property type="match status" value="1"/>
</dbReference>
<dbReference type="Gene3D" id="3.40.50.720">
    <property type="entry name" value="NAD(P)-binding Rossmann-like Domain"/>
    <property type="match status" value="1"/>
</dbReference>
<reference evidence="6 7" key="1">
    <citation type="submission" date="2021-10" db="EMBL/GenBank/DDBJ databases">
        <title>The diversity and Nitrogen Metabolism of Culturable Nitrate-Utilizing Bacteria Within the Oxygen Minimum Zone of the Changjiang (Yangtze River)Estuary.</title>
        <authorList>
            <person name="Zhang D."/>
            <person name="Zheng J."/>
            <person name="Liu S."/>
            <person name="He W."/>
        </authorList>
    </citation>
    <scope>NUCLEOTIDE SEQUENCE [LARGE SCALE GENOMIC DNA]</scope>
    <source>
        <strain evidence="6 7">FXH275-2</strain>
    </source>
</reference>
<evidence type="ECO:0000259" key="5">
    <source>
        <dbReference type="SMART" id="SM00829"/>
    </source>
</evidence>
<keyword evidence="7" id="KW-1185">Reference proteome</keyword>
<dbReference type="InterPro" id="IPR050129">
    <property type="entry name" value="Zn_alcohol_dh"/>
</dbReference>
<sequence>MNGLALPKRMRAAVYNGPHDITLEEVETPRPGAADILIQVVTCGICGSDVHSYKTGLYVQRGQIMGHEFMGRVVAVGEDVKGIGLGDRVTGFSAGVCGRCRACDDGGHILCADLFENSTGYGRPGAFADYVRIENAAPGVNVHRLPDHLPDIIAATVEPVSIGITAVAKSGVKRGDKVVVLGGGMIGNACLQAARRVGAEAVMVEVSPRRLALAEESGADGIFDARTGDALEWVMDRFGVSRYHFGRGGSADVVFEAAGNPITIRQSLEMVRPGGTICIVGLPEEAAPIDTTKIVHKLPTIIGSLGGDFTQAIAALAAEEIRTDHLVSHRFPLEESRRAFDTQLDALDSFKVMIHG</sequence>
<dbReference type="InterPro" id="IPR013154">
    <property type="entry name" value="ADH-like_N"/>
</dbReference>
<protein>
    <submittedName>
        <fullName evidence="6">Zinc-binding dehydrogenase</fullName>
    </submittedName>
</protein>
<comment type="cofactor">
    <cofactor evidence="4">
        <name>Zn(2+)</name>
        <dbReference type="ChEBI" id="CHEBI:29105"/>
    </cofactor>
</comment>
<dbReference type="PROSITE" id="PS00059">
    <property type="entry name" value="ADH_ZINC"/>
    <property type="match status" value="1"/>
</dbReference>
<dbReference type="Pfam" id="PF08240">
    <property type="entry name" value="ADH_N"/>
    <property type="match status" value="1"/>
</dbReference>
<accession>A0ABS8H3L3</accession>
<gene>
    <name evidence="6" type="ORF">LL253_06160</name>
</gene>
<evidence type="ECO:0000313" key="7">
    <source>
        <dbReference type="Proteomes" id="UP001198830"/>
    </source>
</evidence>
<evidence type="ECO:0000256" key="1">
    <source>
        <dbReference type="ARBA" id="ARBA00022723"/>
    </source>
</evidence>
<dbReference type="InterPro" id="IPR013149">
    <property type="entry name" value="ADH-like_C"/>
</dbReference>
<dbReference type="Proteomes" id="UP001198830">
    <property type="component" value="Unassembled WGS sequence"/>
</dbReference>
<keyword evidence="1 4" id="KW-0479">Metal-binding</keyword>
<dbReference type="SUPFAM" id="SSF50129">
    <property type="entry name" value="GroES-like"/>
    <property type="match status" value="1"/>
</dbReference>
<comment type="similarity">
    <text evidence="4">Belongs to the zinc-containing alcohol dehydrogenase family.</text>
</comment>
<name>A0ABS8H3L3_9SPHN</name>
<dbReference type="SUPFAM" id="SSF51735">
    <property type="entry name" value="NAD(P)-binding Rossmann-fold domains"/>
    <property type="match status" value="1"/>
</dbReference>
<evidence type="ECO:0000256" key="3">
    <source>
        <dbReference type="ARBA" id="ARBA00023002"/>
    </source>
</evidence>